<reference evidence="2" key="1">
    <citation type="submission" date="2021-02" db="EMBL/GenBank/DDBJ databases">
        <authorList>
            <person name="Nowell W R."/>
        </authorList>
    </citation>
    <scope>NUCLEOTIDE SEQUENCE</scope>
</reference>
<sequence>MYKRSHQVNWDHAPKFIDWYPSKTQDKRDSYCCTGSGEIPYPEMILMVVVVSFWCSIVICACVAICSPNHPVINNDFNMMSLQQSTQSRPFLMSSMTTVQNMNTANLNLIEPTPRNSIVSTEQPPPECNNYNIRVATTNEIEQLIPDAPPAYDALVQSNSTTIIIEQHNLPPPTYDDFIRKNNAKWRKMNNF</sequence>
<evidence type="ECO:0000313" key="2">
    <source>
        <dbReference type="EMBL" id="CAF1618312.1"/>
    </source>
</evidence>
<dbReference type="EMBL" id="CAJNOL010006471">
    <property type="protein sequence ID" value="CAF1618312.1"/>
    <property type="molecule type" value="Genomic_DNA"/>
</dbReference>
<keyword evidence="1" id="KW-0472">Membrane</keyword>
<dbReference type="AlphaFoldDB" id="A0A816C4S5"/>
<proteinExistence type="predicted"/>
<feature type="transmembrane region" description="Helical" evidence="1">
    <location>
        <begin position="44"/>
        <end position="66"/>
    </location>
</feature>
<accession>A0A816C4S5</accession>
<keyword evidence="3" id="KW-1185">Reference proteome</keyword>
<dbReference type="Proteomes" id="UP000663870">
    <property type="component" value="Unassembled WGS sequence"/>
</dbReference>
<organism evidence="2 3">
    <name type="scientific">Rotaria sordida</name>
    <dbReference type="NCBI Taxonomy" id="392033"/>
    <lineage>
        <taxon>Eukaryota</taxon>
        <taxon>Metazoa</taxon>
        <taxon>Spiralia</taxon>
        <taxon>Gnathifera</taxon>
        <taxon>Rotifera</taxon>
        <taxon>Eurotatoria</taxon>
        <taxon>Bdelloidea</taxon>
        <taxon>Philodinida</taxon>
        <taxon>Philodinidae</taxon>
        <taxon>Rotaria</taxon>
    </lineage>
</organism>
<gene>
    <name evidence="2" type="ORF">JXQ802_LOCUS50270</name>
</gene>
<name>A0A816C4S5_9BILA</name>
<evidence type="ECO:0000256" key="1">
    <source>
        <dbReference type="SAM" id="Phobius"/>
    </source>
</evidence>
<keyword evidence="1" id="KW-0812">Transmembrane</keyword>
<comment type="caution">
    <text evidence="2">The sequence shown here is derived from an EMBL/GenBank/DDBJ whole genome shotgun (WGS) entry which is preliminary data.</text>
</comment>
<evidence type="ECO:0000313" key="3">
    <source>
        <dbReference type="Proteomes" id="UP000663870"/>
    </source>
</evidence>
<keyword evidence="1" id="KW-1133">Transmembrane helix</keyword>
<protein>
    <submittedName>
        <fullName evidence="2">Uncharacterized protein</fullName>
    </submittedName>
</protein>